<dbReference type="GO" id="GO:0016787">
    <property type="term" value="F:hydrolase activity"/>
    <property type="evidence" value="ECO:0007669"/>
    <property type="project" value="UniProtKB-KW"/>
</dbReference>
<dbReference type="Gene3D" id="3.40.50.1820">
    <property type="entry name" value="alpha/beta hydrolase"/>
    <property type="match status" value="1"/>
</dbReference>
<feature type="compositionally biased region" description="Low complexity" evidence="2">
    <location>
        <begin position="481"/>
        <end position="495"/>
    </location>
</feature>
<protein>
    <recommendedName>
        <fullName evidence="3">AB hydrolase-1 domain-containing protein</fullName>
    </recommendedName>
</protein>
<dbReference type="Proteomes" id="UP000306050">
    <property type="component" value="Chromosome SGRAM_23"/>
</dbReference>
<dbReference type="InterPro" id="IPR000073">
    <property type="entry name" value="AB_hydrolase_1"/>
</dbReference>
<dbReference type="InterPro" id="IPR029058">
    <property type="entry name" value="AB_hydrolase_fold"/>
</dbReference>
<dbReference type="RefSeq" id="XP_029738916.1">
    <property type="nucleotide sequence ID" value="XM_029884815.1"/>
</dbReference>
<dbReference type="GO" id="GO:0016020">
    <property type="term" value="C:membrane"/>
    <property type="evidence" value="ECO:0007669"/>
    <property type="project" value="TreeGrafter"/>
</dbReference>
<proteinExistence type="predicted"/>
<keyword evidence="1" id="KW-0378">Hydrolase</keyword>
<dbReference type="EMBL" id="SRRM01000015">
    <property type="protein sequence ID" value="TKY86931.1"/>
    <property type="molecule type" value="Genomic_DNA"/>
</dbReference>
<dbReference type="GeneID" id="40727114"/>
<feature type="domain" description="AB hydrolase-1" evidence="3">
    <location>
        <begin position="84"/>
        <end position="363"/>
    </location>
</feature>
<dbReference type="PANTHER" id="PTHR43798">
    <property type="entry name" value="MONOACYLGLYCEROL LIPASE"/>
    <property type="match status" value="1"/>
</dbReference>
<organism evidence="4 5">
    <name type="scientific">Sporisorium graminicola</name>
    <dbReference type="NCBI Taxonomy" id="280036"/>
    <lineage>
        <taxon>Eukaryota</taxon>
        <taxon>Fungi</taxon>
        <taxon>Dikarya</taxon>
        <taxon>Basidiomycota</taxon>
        <taxon>Ustilaginomycotina</taxon>
        <taxon>Ustilaginomycetes</taxon>
        <taxon>Ustilaginales</taxon>
        <taxon>Ustilaginaceae</taxon>
        <taxon>Sporisorium</taxon>
    </lineage>
</organism>
<dbReference type="KEGG" id="sgra:EX895_004219"/>
<evidence type="ECO:0000256" key="1">
    <source>
        <dbReference type="ARBA" id="ARBA00022801"/>
    </source>
</evidence>
<keyword evidence="5" id="KW-1185">Reference proteome</keyword>
<evidence type="ECO:0000313" key="4">
    <source>
        <dbReference type="EMBL" id="TKY86931.1"/>
    </source>
</evidence>
<dbReference type="InterPro" id="IPR050266">
    <property type="entry name" value="AB_hydrolase_sf"/>
</dbReference>
<name>A0A4U7KR72_9BASI</name>
<dbReference type="AlphaFoldDB" id="A0A4U7KR72"/>
<comment type="caution">
    <text evidence="4">The sequence shown here is derived from an EMBL/GenBank/DDBJ whole genome shotgun (WGS) entry which is preliminary data.</text>
</comment>
<gene>
    <name evidence="4" type="ORF">EX895_004219</name>
</gene>
<dbReference type="SUPFAM" id="SSF53474">
    <property type="entry name" value="alpha/beta-Hydrolases"/>
    <property type="match status" value="1"/>
</dbReference>
<evidence type="ECO:0000256" key="2">
    <source>
        <dbReference type="SAM" id="MobiDB-lite"/>
    </source>
</evidence>
<feature type="compositionally biased region" description="Acidic residues" evidence="2">
    <location>
        <begin position="433"/>
        <end position="459"/>
    </location>
</feature>
<dbReference type="PANTHER" id="PTHR43798:SF31">
    <property type="entry name" value="AB HYDROLASE SUPERFAMILY PROTEIN YCLE"/>
    <property type="match status" value="1"/>
</dbReference>
<evidence type="ECO:0000259" key="3">
    <source>
        <dbReference type="Pfam" id="PF12697"/>
    </source>
</evidence>
<feature type="region of interest" description="Disordered" evidence="2">
    <location>
        <begin position="431"/>
        <end position="511"/>
    </location>
</feature>
<accession>A0A4U7KR72</accession>
<dbReference type="OrthoDB" id="19657at2759"/>
<sequence length="511" mass="56845">MPFLALPKNESLLRFEDGQVTLHYLISTPAHPTFVYAQTHATQLAASLLSVSPRIPLSCTTTTSSTTASAQEPVQLDPRYPLILFLPSECFSVAHLFSAQLADARLSARFNLVAVDPRGHGLTQDVPIAQCGAGRKYDLDIKAADCLDFTRLLLRGEKTWGAGMHLVACSMSGLVAARMAASWPDSFASIMISSPILERESDFMVESFQGIKELLEEAWHTLHDAPSRTFEGQTQSAMLERRSYGSNSMTPNRAKLPGEVVQGFTFRWAGRETIPPHISSYLSRTWLERLILHHQGLQAARDWWFDLYWLRQPMPPSALAAITCALLVVEGDTDLPYDRNVGDEIAQLFPHARSRRVITVEGAPFLLSVTRPDELTRVMCEFLKVGEMPAREKQAVGDAAGLTRKVKERMVLRLDPEEMFELVKVYAPGLVAESDDEDDDDDDDEGSELQKEEEEEDKEEDRVDIGGDSFPMHYRLKLDYDTSSTAASDTTTITARGFPTTRPKRSGSSSS</sequence>
<evidence type="ECO:0000313" key="5">
    <source>
        <dbReference type="Proteomes" id="UP000306050"/>
    </source>
</evidence>
<dbReference type="Pfam" id="PF12697">
    <property type="entry name" value="Abhydrolase_6"/>
    <property type="match status" value="1"/>
</dbReference>
<reference evidence="4 5" key="1">
    <citation type="submission" date="2019-05" db="EMBL/GenBank/DDBJ databases">
        <title>Sporisorium graminicola CBS 10092 draft sequencing and annotation.</title>
        <authorList>
            <person name="Solano-Gonzalez S."/>
            <person name="Caddick M.X."/>
            <person name="Darby A."/>
        </authorList>
    </citation>
    <scope>NUCLEOTIDE SEQUENCE [LARGE SCALE GENOMIC DNA]</scope>
    <source>
        <strain evidence="4 5">CBS 10092</strain>
    </source>
</reference>